<comment type="caution">
    <text evidence="2">The sequence shown here is derived from an EMBL/GenBank/DDBJ whole genome shotgun (WGS) entry which is preliminary data.</text>
</comment>
<feature type="compositionally biased region" description="Acidic residues" evidence="1">
    <location>
        <begin position="91"/>
        <end position="101"/>
    </location>
</feature>
<proteinExistence type="predicted"/>
<feature type="compositionally biased region" description="Polar residues" evidence="1">
    <location>
        <begin position="107"/>
        <end position="117"/>
    </location>
</feature>
<feature type="region of interest" description="Disordered" evidence="1">
    <location>
        <begin position="1"/>
        <end position="394"/>
    </location>
</feature>
<feature type="compositionally biased region" description="Basic and acidic residues" evidence="1">
    <location>
        <begin position="377"/>
        <end position="387"/>
    </location>
</feature>
<feature type="compositionally biased region" description="Polar residues" evidence="1">
    <location>
        <begin position="260"/>
        <end position="275"/>
    </location>
</feature>
<feature type="compositionally biased region" description="Basic and acidic residues" evidence="1">
    <location>
        <begin position="34"/>
        <end position="52"/>
    </location>
</feature>
<feature type="compositionally biased region" description="Low complexity" evidence="1">
    <location>
        <begin position="211"/>
        <end position="220"/>
    </location>
</feature>
<feature type="compositionally biased region" description="Basic residues" evidence="1">
    <location>
        <begin position="1"/>
        <end position="15"/>
    </location>
</feature>
<evidence type="ECO:0000313" key="3">
    <source>
        <dbReference type="Proteomes" id="UP001437256"/>
    </source>
</evidence>
<evidence type="ECO:0000256" key="1">
    <source>
        <dbReference type="SAM" id="MobiDB-lite"/>
    </source>
</evidence>
<feature type="compositionally biased region" description="Basic and acidic residues" evidence="1">
    <location>
        <begin position="225"/>
        <end position="234"/>
    </location>
</feature>
<organism evidence="2 3">
    <name type="scientific">Marasmius tenuissimus</name>
    <dbReference type="NCBI Taxonomy" id="585030"/>
    <lineage>
        <taxon>Eukaryota</taxon>
        <taxon>Fungi</taxon>
        <taxon>Dikarya</taxon>
        <taxon>Basidiomycota</taxon>
        <taxon>Agaricomycotina</taxon>
        <taxon>Agaricomycetes</taxon>
        <taxon>Agaricomycetidae</taxon>
        <taxon>Agaricales</taxon>
        <taxon>Marasmiineae</taxon>
        <taxon>Marasmiaceae</taxon>
        <taxon>Marasmius</taxon>
    </lineage>
</organism>
<protein>
    <submittedName>
        <fullName evidence="2">Uncharacterized protein</fullName>
    </submittedName>
</protein>
<feature type="compositionally biased region" description="Polar residues" evidence="1">
    <location>
        <begin position="16"/>
        <end position="33"/>
    </location>
</feature>
<feature type="compositionally biased region" description="Polar residues" evidence="1">
    <location>
        <begin position="179"/>
        <end position="191"/>
    </location>
</feature>
<accession>A0ABR3AFT6</accession>
<feature type="compositionally biased region" description="Polar residues" evidence="1">
    <location>
        <begin position="292"/>
        <end position="303"/>
    </location>
</feature>
<keyword evidence="3" id="KW-1185">Reference proteome</keyword>
<name>A0ABR3AFT6_9AGAR</name>
<evidence type="ECO:0000313" key="2">
    <source>
        <dbReference type="EMBL" id="KAL0072797.1"/>
    </source>
</evidence>
<feature type="compositionally biased region" description="Basic and acidic residues" evidence="1">
    <location>
        <begin position="133"/>
        <end position="144"/>
    </location>
</feature>
<feature type="compositionally biased region" description="Low complexity" evidence="1">
    <location>
        <begin position="358"/>
        <end position="368"/>
    </location>
</feature>
<dbReference type="Proteomes" id="UP001437256">
    <property type="component" value="Unassembled WGS sequence"/>
</dbReference>
<sequence length="470" mass="50323">MAPKGGHRAALRPHSRTSSATKLTSNLQFTQKEPYSKHPEKPKLKNGYDGHTRPNVSSRVPSKDQIAPPIKRPAPAPATKSKPHFTIVGPGDEEGDEDEWISSESGVTTPNPLNSSGSEDELDTVAAGATPVETRHNLLHHERTSQAPSKKKPDTNHNGQLRAETPVPRVDTLRVTGFDSHTTPPETSTAPQGHHHSSSLVSESRAGVPASSTTPTNSTSQPVKLSEKPEKIRTESMVQTAQFESSSLDARPTVPRPSTKRQASTRPPSTYSISSKVDHSVLRPHPLIRGQSFGQPSTPTRSTPLAPLTTSDAASIIPSSSPPNSLKSLASPSTISASPTSPYPQSATATSHPHPRRTSVSSARSVATLPVPSSVREPAKSSRDRNRTLSTISQSSSSAAISSLAHLPTVTRPPTPQMISFFPPINTLHTVEGIHQLLPPPYLANHLTVLAHRTPLRESYDRVLKAKAGR</sequence>
<reference evidence="2 3" key="1">
    <citation type="submission" date="2024-05" db="EMBL/GenBank/DDBJ databases">
        <title>A draft genome resource for the thread blight pathogen Marasmius tenuissimus strain MS-2.</title>
        <authorList>
            <person name="Yulfo-Soto G.E."/>
            <person name="Baruah I.K."/>
            <person name="Amoako-Attah I."/>
            <person name="Bukari Y."/>
            <person name="Meinhardt L.W."/>
            <person name="Bailey B.A."/>
            <person name="Cohen S.P."/>
        </authorList>
    </citation>
    <scope>NUCLEOTIDE SEQUENCE [LARGE SCALE GENOMIC DNA]</scope>
    <source>
        <strain evidence="2 3">MS-2</strain>
    </source>
</reference>
<feature type="compositionally biased region" description="Low complexity" evidence="1">
    <location>
        <begin position="311"/>
        <end position="344"/>
    </location>
</feature>
<feature type="compositionally biased region" description="Polar residues" evidence="1">
    <location>
        <begin position="236"/>
        <end position="248"/>
    </location>
</feature>
<dbReference type="EMBL" id="JBBXMP010000001">
    <property type="protein sequence ID" value="KAL0072797.1"/>
    <property type="molecule type" value="Genomic_DNA"/>
</dbReference>
<gene>
    <name evidence="2" type="ORF">AAF712_000560</name>
</gene>